<gene>
    <name evidence="11" type="ORF">BJP25_18555</name>
</gene>
<dbReference type="Pfam" id="PF00535">
    <property type="entry name" value="Glycos_transf_2"/>
    <property type="match status" value="1"/>
</dbReference>
<evidence type="ECO:0000256" key="6">
    <source>
        <dbReference type="ARBA" id="ARBA00037281"/>
    </source>
</evidence>
<comment type="function">
    <text evidence="6">Catalyzes the glycosylation of 4,4'-diaponeurosporenoate, i.e. the esterification of glucose at the C1'' position with the carboxyl group of 4,4'-diaponeurosporenic acid, to form glycosyl-4,4'-diaponeurosporenoate. This is a step in the biosynthesis of staphyloxanthin, an orange pigment present in most staphylococci strains.</text>
</comment>
<evidence type="ECO:0000256" key="8">
    <source>
        <dbReference type="ARBA" id="ARBA00038120"/>
    </source>
</evidence>
<dbReference type="OrthoDB" id="9777873at2"/>
<dbReference type="SUPFAM" id="SSF53448">
    <property type="entry name" value="Nucleotide-diphospho-sugar transferases"/>
    <property type="match status" value="1"/>
</dbReference>
<keyword evidence="3" id="KW-0328">Glycosyltransferase</keyword>
<comment type="similarity">
    <text evidence="8">Belongs to the glycosyltransferase 2 family. CrtQ subfamily.</text>
</comment>
<dbReference type="InterPro" id="IPR001173">
    <property type="entry name" value="Glyco_trans_2-like"/>
</dbReference>
<evidence type="ECO:0000256" key="1">
    <source>
        <dbReference type="ARBA" id="ARBA00004236"/>
    </source>
</evidence>
<evidence type="ECO:0000256" key="4">
    <source>
        <dbReference type="ARBA" id="ARBA00022679"/>
    </source>
</evidence>
<evidence type="ECO:0000256" key="9">
    <source>
        <dbReference type="ARBA" id="ARBA00040345"/>
    </source>
</evidence>
<dbReference type="RefSeq" id="WP_075975234.1">
    <property type="nucleotide sequence ID" value="NZ_MKQR01000013.1"/>
</dbReference>
<name>A0A1Q9LLT9_9PSEU</name>
<dbReference type="Proteomes" id="UP000186040">
    <property type="component" value="Unassembled WGS sequence"/>
</dbReference>
<accession>A0A1Q9LLT9</accession>
<dbReference type="AlphaFoldDB" id="A0A1Q9LLT9"/>
<sequence length="217" mass="22893">MLNGIEVVVPAHDEAAELPTCLAALAVAAGRSPLPVRVTVVADACTDATARIARSAGARVLEVDVRNVGAARAVGFAGVDRADLWFATTDADSRVPASWFADQLAADADAVAGAVDVLDWSEWPPHLPHHYRALYSREEGHVHGANLGVSSWAYRTVGGFTALTDGEDVDLVDRLRARGFTVTHPATAPVVTSARRTGRCHAGFSDHLRGLEAEVTP</sequence>
<evidence type="ECO:0000256" key="3">
    <source>
        <dbReference type="ARBA" id="ARBA00022676"/>
    </source>
</evidence>
<dbReference type="Gene3D" id="3.90.550.10">
    <property type="entry name" value="Spore Coat Polysaccharide Biosynthesis Protein SpsA, Chain A"/>
    <property type="match status" value="1"/>
</dbReference>
<evidence type="ECO:0000259" key="10">
    <source>
        <dbReference type="Pfam" id="PF00535"/>
    </source>
</evidence>
<evidence type="ECO:0000256" key="5">
    <source>
        <dbReference type="ARBA" id="ARBA00023136"/>
    </source>
</evidence>
<keyword evidence="5" id="KW-0472">Membrane</keyword>
<dbReference type="STRING" id="1193682.BJP25_18555"/>
<dbReference type="PANTHER" id="PTHR43646">
    <property type="entry name" value="GLYCOSYLTRANSFERASE"/>
    <property type="match status" value="1"/>
</dbReference>
<proteinExistence type="inferred from homology"/>
<feature type="domain" description="Glycosyltransferase 2-like" evidence="10">
    <location>
        <begin position="7"/>
        <end position="130"/>
    </location>
</feature>
<evidence type="ECO:0000313" key="12">
    <source>
        <dbReference type="Proteomes" id="UP000186040"/>
    </source>
</evidence>
<evidence type="ECO:0000256" key="2">
    <source>
        <dbReference type="ARBA" id="ARBA00022475"/>
    </source>
</evidence>
<protein>
    <recommendedName>
        <fullName evidence="9">4,4'-diaponeurosporenoate glycosyltransferase</fullName>
    </recommendedName>
</protein>
<keyword evidence="2" id="KW-1003">Cell membrane</keyword>
<comment type="caution">
    <text evidence="11">The sequence shown here is derived from an EMBL/GenBank/DDBJ whole genome shotgun (WGS) entry which is preliminary data.</text>
</comment>
<dbReference type="GO" id="GO:0005886">
    <property type="term" value="C:plasma membrane"/>
    <property type="evidence" value="ECO:0007669"/>
    <property type="project" value="UniProtKB-SubCell"/>
</dbReference>
<evidence type="ECO:0000256" key="7">
    <source>
        <dbReference type="ARBA" id="ARBA00037904"/>
    </source>
</evidence>
<dbReference type="EMBL" id="MKQR01000013">
    <property type="protein sequence ID" value="OLR92969.1"/>
    <property type="molecule type" value="Genomic_DNA"/>
</dbReference>
<comment type="subcellular location">
    <subcellularLocation>
        <location evidence="1">Cell membrane</location>
    </subcellularLocation>
</comment>
<keyword evidence="4" id="KW-0808">Transferase</keyword>
<keyword evidence="12" id="KW-1185">Reference proteome</keyword>
<organism evidence="11 12">
    <name type="scientific">Actinokineospora bangkokensis</name>
    <dbReference type="NCBI Taxonomy" id="1193682"/>
    <lineage>
        <taxon>Bacteria</taxon>
        <taxon>Bacillati</taxon>
        <taxon>Actinomycetota</taxon>
        <taxon>Actinomycetes</taxon>
        <taxon>Pseudonocardiales</taxon>
        <taxon>Pseudonocardiaceae</taxon>
        <taxon>Actinokineospora</taxon>
    </lineage>
</organism>
<dbReference type="GO" id="GO:0016757">
    <property type="term" value="F:glycosyltransferase activity"/>
    <property type="evidence" value="ECO:0007669"/>
    <property type="project" value="UniProtKB-KW"/>
</dbReference>
<reference evidence="11 12" key="1">
    <citation type="submission" date="2016-10" db="EMBL/GenBank/DDBJ databases">
        <title>The Draft Genome Sequence of Actinokineospora bangkokensis 44EHWT reveals the biosynthetic pathway of antifungal compounds Thailandins with unusual extender unit butylmalonyl-CoA.</title>
        <authorList>
            <person name="Greule A."/>
            <person name="Intra B."/>
            <person name="Flemming S."/>
            <person name="Rommel M.G."/>
            <person name="Panbangred W."/>
            <person name="Bechthold A."/>
        </authorList>
    </citation>
    <scope>NUCLEOTIDE SEQUENCE [LARGE SCALE GENOMIC DNA]</scope>
    <source>
        <strain evidence="11 12">44EHW</strain>
    </source>
</reference>
<dbReference type="InterPro" id="IPR029044">
    <property type="entry name" value="Nucleotide-diphossugar_trans"/>
</dbReference>
<dbReference type="PANTHER" id="PTHR43646:SF2">
    <property type="entry name" value="GLYCOSYLTRANSFERASE 2-LIKE DOMAIN-CONTAINING PROTEIN"/>
    <property type="match status" value="1"/>
</dbReference>
<evidence type="ECO:0000313" key="11">
    <source>
        <dbReference type="EMBL" id="OLR92969.1"/>
    </source>
</evidence>
<comment type="pathway">
    <text evidence="7">Carotenoid biosynthesis; staphyloxanthin biosynthesis; staphyloxanthin from farnesyl diphosphate: step 4/5.</text>
</comment>